<name>A0A9D4T141_RHISA</name>
<reference evidence="2" key="1">
    <citation type="journal article" date="2020" name="Cell">
        <title>Large-Scale Comparative Analyses of Tick Genomes Elucidate Their Genetic Diversity and Vector Capacities.</title>
        <authorList>
            <consortium name="Tick Genome and Microbiome Consortium (TIGMIC)"/>
            <person name="Jia N."/>
            <person name="Wang J."/>
            <person name="Shi W."/>
            <person name="Du L."/>
            <person name="Sun Y."/>
            <person name="Zhan W."/>
            <person name="Jiang J.F."/>
            <person name="Wang Q."/>
            <person name="Zhang B."/>
            <person name="Ji P."/>
            <person name="Bell-Sakyi L."/>
            <person name="Cui X.M."/>
            <person name="Yuan T.T."/>
            <person name="Jiang B.G."/>
            <person name="Yang W.F."/>
            <person name="Lam T.T."/>
            <person name="Chang Q.C."/>
            <person name="Ding S.J."/>
            <person name="Wang X.J."/>
            <person name="Zhu J.G."/>
            <person name="Ruan X.D."/>
            <person name="Zhao L."/>
            <person name="Wei J.T."/>
            <person name="Ye R.Z."/>
            <person name="Que T.C."/>
            <person name="Du C.H."/>
            <person name="Zhou Y.H."/>
            <person name="Cheng J.X."/>
            <person name="Dai P.F."/>
            <person name="Guo W.B."/>
            <person name="Han X.H."/>
            <person name="Huang E.J."/>
            <person name="Li L.F."/>
            <person name="Wei W."/>
            <person name="Gao Y.C."/>
            <person name="Liu J.Z."/>
            <person name="Shao H.Z."/>
            <person name="Wang X."/>
            <person name="Wang C.C."/>
            <person name="Yang T.C."/>
            <person name="Huo Q.B."/>
            <person name="Li W."/>
            <person name="Chen H.Y."/>
            <person name="Chen S.E."/>
            <person name="Zhou L.G."/>
            <person name="Ni X.B."/>
            <person name="Tian J.H."/>
            <person name="Sheng Y."/>
            <person name="Liu T."/>
            <person name="Pan Y.S."/>
            <person name="Xia L.Y."/>
            <person name="Li J."/>
            <person name="Zhao F."/>
            <person name="Cao W.C."/>
        </authorList>
    </citation>
    <scope>NUCLEOTIDE SEQUENCE</scope>
    <source>
        <strain evidence="2">Rsan-2018</strain>
    </source>
</reference>
<protein>
    <submittedName>
        <fullName evidence="2">Uncharacterized protein</fullName>
    </submittedName>
</protein>
<sequence length="103" mass="11729">MKEDVRRQPRLPSPLGSPLARRMHDSCGALKGPSRDKEFAAGTGLSTRLHFLPHQVKMKEYEQLSKHPNQTSRLEQEEEGRVQSPLSSQLRDFHPRMSSHVSS</sequence>
<gene>
    <name evidence="2" type="ORF">HPB52_000559</name>
</gene>
<feature type="region of interest" description="Disordered" evidence="1">
    <location>
        <begin position="1"/>
        <end position="39"/>
    </location>
</feature>
<dbReference type="AlphaFoldDB" id="A0A9D4T141"/>
<evidence type="ECO:0000313" key="3">
    <source>
        <dbReference type="Proteomes" id="UP000821837"/>
    </source>
</evidence>
<keyword evidence="3" id="KW-1185">Reference proteome</keyword>
<dbReference type="EMBL" id="JABSTV010001248">
    <property type="protein sequence ID" value="KAH7967605.1"/>
    <property type="molecule type" value="Genomic_DNA"/>
</dbReference>
<accession>A0A9D4T141</accession>
<dbReference type="Proteomes" id="UP000821837">
    <property type="component" value="Unassembled WGS sequence"/>
</dbReference>
<comment type="caution">
    <text evidence="2">The sequence shown here is derived from an EMBL/GenBank/DDBJ whole genome shotgun (WGS) entry which is preliminary data.</text>
</comment>
<organism evidence="2 3">
    <name type="scientific">Rhipicephalus sanguineus</name>
    <name type="common">Brown dog tick</name>
    <name type="synonym">Ixodes sanguineus</name>
    <dbReference type="NCBI Taxonomy" id="34632"/>
    <lineage>
        <taxon>Eukaryota</taxon>
        <taxon>Metazoa</taxon>
        <taxon>Ecdysozoa</taxon>
        <taxon>Arthropoda</taxon>
        <taxon>Chelicerata</taxon>
        <taxon>Arachnida</taxon>
        <taxon>Acari</taxon>
        <taxon>Parasitiformes</taxon>
        <taxon>Ixodida</taxon>
        <taxon>Ixodoidea</taxon>
        <taxon>Ixodidae</taxon>
        <taxon>Rhipicephalinae</taxon>
        <taxon>Rhipicephalus</taxon>
        <taxon>Rhipicephalus</taxon>
    </lineage>
</organism>
<evidence type="ECO:0000313" key="2">
    <source>
        <dbReference type="EMBL" id="KAH7967605.1"/>
    </source>
</evidence>
<proteinExistence type="predicted"/>
<evidence type="ECO:0000256" key="1">
    <source>
        <dbReference type="SAM" id="MobiDB-lite"/>
    </source>
</evidence>
<reference evidence="2" key="2">
    <citation type="submission" date="2021-09" db="EMBL/GenBank/DDBJ databases">
        <authorList>
            <person name="Jia N."/>
            <person name="Wang J."/>
            <person name="Shi W."/>
            <person name="Du L."/>
            <person name="Sun Y."/>
            <person name="Zhan W."/>
            <person name="Jiang J."/>
            <person name="Wang Q."/>
            <person name="Zhang B."/>
            <person name="Ji P."/>
            <person name="Sakyi L.B."/>
            <person name="Cui X."/>
            <person name="Yuan T."/>
            <person name="Jiang B."/>
            <person name="Yang W."/>
            <person name="Lam T.T.-Y."/>
            <person name="Chang Q."/>
            <person name="Ding S."/>
            <person name="Wang X."/>
            <person name="Zhu J."/>
            <person name="Ruan X."/>
            <person name="Zhao L."/>
            <person name="Wei J."/>
            <person name="Que T."/>
            <person name="Du C."/>
            <person name="Cheng J."/>
            <person name="Dai P."/>
            <person name="Han X."/>
            <person name="Huang E."/>
            <person name="Gao Y."/>
            <person name="Liu J."/>
            <person name="Shao H."/>
            <person name="Ye R."/>
            <person name="Li L."/>
            <person name="Wei W."/>
            <person name="Wang X."/>
            <person name="Wang C."/>
            <person name="Huo Q."/>
            <person name="Li W."/>
            <person name="Guo W."/>
            <person name="Chen H."/>
            <person name="Chen S."/>
            <person name="Zhou L."/>
            <person name="Zhou L."/>
            <person name="Ni X."/>
            <person name="Tian J."/>
            <person name="Zhou Y."/>
            <person name="Sheng Y."/>
            <person name="Liu T."/>
            <person name="Pan Y."/>
            <person name="Xia L."/>
            <person name="Li J."/>
            <person name="Zhao F."/>
            <person name="Cao W."/>
        </authorList>
    </citation>
    <scope>NUCLEOTIDE SEQUENCE</scope>
    <source>
        <strain evidence="2">Rsan-2018</strain>
        <tissue evidence="2">Larvae</tissue>
    </source>
</reference>
<feature type="region of interest" description="Disordered" evidence="1">
    <location>
        <begin position="59"/>
        <end position="103"/>
    </location>
</feature>